<reference evidence="1 2" key="1">
    <citation type="submission" date="2020-04" db="EMBL/GenBank/DDBJ databases">
        <title>Description of novel Gluconacetobacter.</title>
        <authorList>
            <person name="Sombolestani A."/>
        </authorList>
    </citation>
    <scope>NUCLEOTIDE SEQUENCE [LARGE SCALE GENOMIC DNA]</scope>
    <source>
        <strain evidence="1 2">LMG 7603</strain>
    </source>
</reference>
<dbReference type="AlphaFoldDB" id="A0A7W4NHU8"/>
<proteinExistence type="predicted"/>
<dbReference type="Proteomes" id="UP000550787">
    <property type="component" value="Unassembled WGS sequence"/>
</dbReference>
<protein>
    <submittedName>
        <fullName evidence="1">Uncharacterized protein</fullName>
    </submittedName>
</protein>
<gene>
    <name evidence="1" type="ORF">HLH33_17265</name>
</gene>
<sequence length="65" mass="7272">MGDFVLYDTAGGRMMRALVKRRHRDGSITLEPYFRQDANGNDCGAFQGCFTVRLAADNVRQLSDS</sequence>
<name>A0A7W4NHU8_GLUDI</name>
<comment type="caution">
    <text evidence="1">The sequence shown here is derived from an EMBL/GenBank/DDBJ whole genome shotgun (WGS) entry which is preliminary data.</text>
</comment>
<evidence type="ECO:0000313" key="1">
    <source>
        <dbReference type="EMBL" id="MBB2158022.1"/>
    </source>
</evidence>
<evidence type="ECO:0000313" key="2">
    <source>
        <dbReference type="Proteomes" id="UP000550787"/>
    </source>
</evidence>
<dbReference type="EMBL" id="JABEQG010000053">
    <property type="protein sequence ID" value="MBB2158022.1"/>
    <property type="molecule type" value="Genomic_DNA"/>
</dbReference>
<accession>A0A7W4NHU8</accession>
<dbReference type="RefSeq" id="WP_183116493.1">
    <property type="nucleotide sequence ID" value="NZ_JABEQG010000053.1"/>
</dbReference>
<organism evidence="1 2">
    <name type="scientific">Gluconacetobacter diazotrophicus</name>
    <name type="common">Acetobacter diazotrophicus</name>
    <dbReference type="NCBI Taxonomy" id="33996"/>
    <lineage>
        <taxon>Bacteria</taxon>
        <taxon>Pseudomonadati</taxon>
        <taxon>Pseudomonadota</taxon>
        <taxon>Alphaproteobacteria</taxon>
        <taxon>Acetobacterales</taxon>
        <taxon>Acetobacteraceae</taxon>
        <taxon>Gluconacetobacter</taxon>
    </lineage>
</organism>